<evidence type="ECO:0000256" key="1">
    <source>
        <dbReference type="ARBA" id="ARBA00022801"/>
    </source>
</evidence>
<evidence type="ECO:0000313" key="5">
    <source>
        <dbReference type="EMBL" id="KAJ3580017.1"/>
    </source>
</evidence>
<comment type="caution">
    <text evidence="5">The sequence shown here is derived from an EMBL/GenBank/DDBJ whole genome shotgun (WGS) entry which is preliminary data.</text>
</comment>
<proteinExistence type="inferred from homology"/>
<evidence type="ECO:0000259" key="4">
    <source>
        <dbReference type="Pfam" id="PF00561"/>
    </source>
</evidence>
<dbReference type="PRINTS" id="PR00412">
    <property type="entry name" value="EPOXHYDRLASE"/>
</dbReference>
<gene>
    <name evidence="5" type="ORF">NPX13_g540</name>
</gene>
<dbReference type="Pfam" id="PF00561">
    <property type="entry name" value="Abhydrolase_1"/>
    <property type="match status" value="1"/>
</dbReference>
<dbReference type="SUPFAM" id="SSF53474">
    <property type="entry name" value="alpha/beta-Hydrolases"/>
    <property type="match status" value="1"/>
</dbReference>
<feature type="domain" description="AB hydrolase-1" evidence="4">
    <location>
        <begin position="51"/>
        <end position="133"/>
    </location>
</feature>
<sequence>MTFDSGVPVPQGDAVDSLTPNDPRVEHKFTEVGGVKYHYMLAKPAEKPVATVFLIHGWPDLGMGWRNQVPYLLSLNLQVVVPDMLGYGQTDAPDSYEEYTMKKMTGHMAEIVKQVTDQPIILGGHDWGALFVW</sequence>
<organism evidence="5 6">
    <name type="scientific">Xylaria arbuscula</name>
    <dbReference type="NCBI Taxonomy" id="114810"/>
    <lineage>
        <taxon>Eukaryota</taxon>
        <taxon>Fungi</taxon>
        <taxon>Dikarya</taxon>
        <taxon>Ascomycota</taxon>
        <taxon>Pezizomycotina</taxon>
        <taxon>Sordariomycetes</taxon>
        <taxon>Xylariomycetidae</taxon>
        <taxon>Xylariales</taxon>
        <taxon>Xylariaceae</taxon>
        <taxon>Xylaria</taxon>
    </lineage>
</organism>
<dbReference type="InterPro" id="IPR029058">
    <property type="entry name" value="AB_hydrolase_fold"/>
</dbReference>
<protein>
    <recommendedName>
        <fullName evidence="4">AB hydrolase-1 domain-containing protein</fullName>
    </recommendedName>
</protein>
<dbReference type="AlphaFoldDB" id="A0A9W8NP29"/>
<comment type="similarity">
    <text evidence="2">Belongs to the AB hydrolase superfamily. Epoxide hydrolase family.</text>
</comment>
<dbReference type="Gene3D" id="3.40.50.1820">
    <property type="entry name" value="alpha/beta hydrolase"/>
    <property type="match status" value="1"/>
</dbReference>
<reference evidence="5" key="1">
    <citation type="submission" date="2022-07" db="EMBL/GenBank/DDBJ databases">
        <title>Genome Sequence of Xylaria arbuscula.</title>
        <authorList>
            <person name="Buettner E."/>
        </authorList>
    </citation>
    <scope>NUCLEOTIDE SEQUENCE</scope>
    <source>
        <strain evidence="5">VT107</strain>
    </source>
</reference>
<evidence type="ECO:0000256" key="2">
    <source>
        <dbReference type="ARBA" id="ARBA00038334"/>
    </source>
</evidence>
<keyword evidence="6" id="KW-1185">Reference proteome</keyword>
<dbReference type="PANTHER" id="PTHR43329">
    <property type="entry name" value="EPOXIDE HYDROLASE"/>
    <property type="match status" value="1"/>
</dbReference>
<dbReference type="InterPro" id="IPR000073">
    <property type="entry name" value="AB_hydrolase_1"/>
</dbReference>
<evidence type="ECO:0000313" key="6">
    <source>
        <dbReference type="Proteomes" id="UP001148614"/>
    </source>
</evidence>
<dbReference type="Proteomes" id="UP001148614">
    <property type="component" value="Unassembled WGS sequence"/>
</dbReference>
<name>A0A9W8NP29_9PEZI</name>
<dbReference type="GO" id="GO:0016787">
    <property type="term" value="F:hydrolase activity"/>
    <property type="evidence" value="ECO:0007669"/>
    <property type="project" value="UniProtKB-KW"/>
</dbReference>
<keyword evidence="1" id="KW-0378">Hydrolase</keyword>
<dbReference type="VEuPathDB" id="FungiDB:F4678DRAFT_415485"/>
<dbReference type="InterPro" id="IPR000639">
    <property type="entry name" value="Epox_hydrolase-like"/>
</dbReference>
<accession>A0A9W8NP29</accession>
<evidence type="ECO:0000256" key="3">
    <source>
        <dbReference type="SAM" id="MobiDB-lite"/>
    </source>
</evidence>
<feature type="region of interest" description="Disordered" evidence="3">
    <location>
        <begin position="1"/>
        <end position="22"/>
    </location>
</feature>
<dbReference type="EMBL" id="JANPWZ010000036">
    <property type="protein sequence ID" value="KAJ3580017.1"/>
    <property type="molecule type" value="Genomic_DNA"/>
</dbReference>